<dbReference type="EMBL" id="DXGI01000395">
    <property type="protein sequence ID" value="HIW79579.1"/>
    <property type="molecule type" value="Genomic_DNA"/>
</dbReference>
<dbReference type="Pfam" id="PF09483">
    <property type="entry name" value="HpaP"/>
    <property type="match status" value="1"/>
</dbReference>
<evidence type="ECO:0000313" key="3">
    <source>
        <dbReference type="Proteomes" id="UP000824264"/>
    </source>
</evidence>
<reference evidence="2" key="2">
    <citation type="submission" date="2021-04" db="EMBL/GenBank/DDBJ databases">
        <authorList>
            <person name="Gilroy R."/>
        </authorList>
    </citation>
    <scope>NUCLEOTIDE SEQUENCE</scope>
    <source>
        <strain evidence="2">ChiSxjej5B17-1746</strain>
    </source>
</reference>
<gene>
    <name evidence="2" type="ORF">H9874_10630</name>
</gene>
<comment type="caution">
    <text evidence="2">The sequence shown here is derived from an EMBL/GenBank/DDBJ whole genome shotgun (WGS) entry which is preliminary data.</text>
</comment>
<sequence length="221" mass="22795">MSDFMKVDAARLDRAAGQGAGASAPPASGDVDAFQRAMERPHERDGGDSGHPGGKAENADESSDETRDEGAGNRSFASMSSPLDTLFAGRMEAASVAPGAEAASPADLDGLAEKLVDRILVSQPGEGAGEVRIRLGGDVLPGTEITLTRGADGLLAVRLATTDAASFQTLVGAQDSLKARLGQLEKDVRVDVVSERGGSEAENNDARRQSRGFYVAPDDAV</sequence>
<protein>
    <submittedName>
        <fullName evidence="2">Type III secretion protein</fullName>
    </submittedName>
</protein>
<dbReference type="InterPro" id="IPR013390">
    <property type="entry name" value="T3SS_HpaP"/>
</dbReference>
<reference evidence="2" key="1">
    <citation type="journal article" date="2021" name="PeerJ">
        <title>Extensive microbial diversity within the chicken gut microbiome revealed by metagenomics and culture.</title>
        <authorList>
            <person name="Gilroy R."/>
            <person name="Ravi A."/>
            <person name="Getino M."/>
            <person name="Pursley I."/>
            <person name="Horton D.L."/>
            <person name="Alikhan N.F."/>
            <person name="Baker D."/>
            <person name="Gharbi K."/>
            <person name="Hall N."/>
            <person name="Watson M."/>
            <person name="Adriaenssens E.M."/>
            <person name="Foster-Nyarko E."/>
            <person name="Jarju S."/>
            <person name="Secka A."/>
            <person name="Antonio M."/>
            <person name="Oren A."/>
            <person name="Chaudhuri R.R."/>
            <person name="La Ragione R."/>
            <person name="Hildebrand F."/>
            <person name="Pallen M.J."/>
        </authorList>
    </citation>
    <scope>NUCLEOTIDE SEQUENCE</scope>
    <source>
        <strain evidence="2">ChiSxjej5B17-1746</strain>
    </source>
</reference>
<feature type="compositionally biased region" description="Basic and acidic residues" evidence="1">
    <location>
        <begin position="194"/>
        <end position="208"/>
    </location>
</feature>
<organism evidence="2 3">
    <name type="scientific">Candidatus Bilophila faecipullorum</name>
    <dbReference type="NCBI Taxonomy" id="2838482"/>
    <lineage>
        <taxon>Bacteria</taxon>
        <taxon>Pseudomonadati</taxon>
        <taxon>Thermodesulfobacteriota</taxon>
        <taxon>Desulfovibrionia</taxon>
        <taxon>Desulfovibrionales</taxon>
        <taxon>Desulfovibrionaceae</taxon>
        <taxon>Bilophila</taxon>
    </lineage>
</organism>
<dbReference type="AlphaFoldDB" id="A0A9D1R1J8"/>
<proteinExistence type="predicted"/>
<dbReference type="Proteomes" id="UP000824264">
    <property type="component" value="Unassembled WGS sequence"/>
</dbReference>
<feature type="compositionally biased region" description="Low complexity" evidence="1">
    <location>
        <begin position="15"/>
        <end position="29"/>
    </location>
</feature>
<feature type="region of interest" description="Disordered" evidence="1">
    <location>
        <begin position="14"/>
        <end position="79"/>
    </location>
</feature>
<name>A0A9D1R1J8_9BACT</name>
<feature type="compositionally biased region" description="Basic and acidic residues" evidence="1">
    <location>
        <begin position="37"/>
        <end position="48"/>
    </location>
</feature>
<evidence type="ECO:0000256" key="1">
    <source>
        <dbReference type="SAM" id="MobiDB-lite"/>
    </source>
</evidence>
<accession>A0A9D1R1J8</accession>
<evidence type="ECO:0000313" key="2">
    <source>
        <dbReference type="EMBL" id="HIW79579.1"/>
    </source>
</evidence>
<feature type="region of interest" description="Disordered" evidence="1">
    <location>
        <begin position="194"/>
        <end position="221"/>
    </location>
</feature>